<evidence type="ECO:0000313" key="5">
    <source>
        <dbReference type="EMBL" id="KXT15396.1"/>
    </source>
</evidence>
<evidence type="ECO:0000256" key="1">
    <source>
        <dbReference type="ARBA" id="ARBA00008987"/>
    </source>
</evidence>
<feature type="domain" description="Thioredoxin" evidence="4">
    <location>
        <begin position="56"/>
        <end position="181"/>
    </location>
</feature>
<evidence type="ECO:0000313" key="6">
    <source>
        <dbReference type="Proteomes" id="UP000073492"/>
    </source>
</evidence>
<feature type="region of interest" description="Disordered" evidence="3">
    <location>
        <begin position="195"/>
        <end position="216"/>
    </location>
</feature>
<dbReference type="SUPFAM" id="SSF52833">
    <property type="entry name" value="Thioredoxin-like"/>
    <property type="match status" value="1"/>
</dbReference>
<keyword evidence="2" id="KW-1015">Disulfide bond</keyword>
<dbReference type="Gene3D" id="3.40.30.10">
    <property type="entry name" value="Glutaredoxin"/>
    <property type="match status" value="1"/>
</dbReference>
<proteinExistence type="inferred from homology"/>
<dbReference type="CDD" id="cd02947">
    <property type="entry name" value="TRX_family"/>
    <property type="match status" value="1"/>
</dbReference>
<dbReference type="Pfam" id="PF00085">
    <property type="entry name" value="Thioredoxin"/>
    <property type="match status" value="1"/>
</dbReference>
<dbReference type="InterPro" id="IPR013766">
    <property type="entry name" value="Thioredoxin_domain"/>
</dbReference>
<dbReference type="PROSITE" id="PS51352">
    <property type="entry name" value="THIOREDOXIN_2"/>
    <property type="match status" value="1"/>
</dbReference>
<dbReference type="PROSITE" id="PS00194">
    <property type="entry name" value="THIOREDOXIN_1"/>
    <property type="match status" value="1"/>
</dbReference>
<name>A0A139ILI2_9PEZI</name>
<protein>
    <recommendedName>
        <fullName evidence="4">Thioredoxin domain-containing protein</fullName>
    </recommendedName>
</protein>
<evidence type="ECO:0000256" key="2">
    <source>
        <dbReference type="ARBA" id="ARBA00023157"/>
    </source>
</evidence>
<evidence type="ECO:0000259" key="4">
    <source>
        <dbReference type="PROSITE" id="PS51352"/>
    </source>
</evidence>
<gene>
    <name evidence="5" type="ORF">AC579_2210</name>
</gene>
<dbReference type="PRINTS" id="PR00421">
    <property type="entry name" value="THIOREDOXIN"/>
</dbReference>
<organism evidence="5 6">
    <name type="scientific">Pseudocercospora musae</name>
    <dbReference type="NCBI Taxonomy" id="113226"/>
    <lineage>
        <taxon>Eukaryota</taxon>
        <taxon>Fungi</taxon>
        <taxon>Dikarya</taxon>
        <taxon>Ascomycota</taxon>
        <taxon>Pezizomycotina</taxon>
        <taxon>Dothideomycetes</taxon>
        <taxon>Dothideomycetidae</taxon>
        <taxon>Mycosphaerellales</taxon>
        <taxon>Mycosphaerellaceae</taxon>
        <taxon>Pseudocercospora</taxon>
    </lineage>
</organism>
<comment type="caution">
    <text evidence="5">The sequence shown here is derived from an EMBL/GenBank/DDBJ whole genome shotgun (WGS) entry which is preliminary data.</text>
</comment>
<evidence type="ECO:0000256" key="3">
    <source>
        <dbReference type="SAM" id="MobiDB-lite"/>
    </source>
</evidence>
<accession>A0A139ILI2</accession>
<dbReference type="InterPro" id="IPR017937">
    <property type="entry name" value="Thioredoxin_CS"/>
</dbReference>
<dbReference type="EMBL" id="LFZO01000059">
    <property type="protein sequence ID" value="KXT15396.1"/>
    <property type="molecule type" value="Genomic_DNA"/>
</dbReference>
<comment type="similarity">
    <text evidence="1">Belongs to the thioredoxin family.</text>
</comment>
<feature type="compositionally biased region" description="Gly residues" evidence="3">
    <location>
        <begin position="199"/>
        <end position="215"/>
    </location>
</feature>
<dbReference type="AlphaFoldDB" id="A0A139ILI2"/>
<dbReference type="Proteomes" id="UP000073492">
    <property type="component" value="Unassembled WGS sequence"/>
</dbReference>
<reference evidence="5 6" key="1">
    <citation type="submission" date="2015-07" db="EMBL/GenBank/DDBJ databases">
        <title>Comparative genomics of the Sigatoka disease complex on banana suggests a link between parallel evolutionary changes in Pseudocercospora fijiensis and Pseudocercospora eumusae and increased virulence on the banana host.</title>
        <authorList>
            <person name="Chang T.-C."/>
            <person name="Salvucci A."/>
            <person name="Crous P.W."/>
            <person name="Stergiopoulos I."/>
        </authorList>
    </citation>
    <scope>NUCLEOTIDE SEQUENCE [LARGE SCALE GENOMIC DNA]</scope>
    <source>
        <strain evidence="5 6">CBS 116634</strain>
    </source>
</reference>
<keyword evidence="6" id="KW-1185">Reference proteome</keyword>
<dbReference type="OrthoDB" id="19690at2759"/>
<dbReference type="PANTHER" id="PTHR46115">
    <property type="entry name" value="THIOREDOXIN-LIKE PROTEIN 1"/>
    <property type="match status" value="1"/>
</dbReference>
<dbReference type="InterPro" id="IPR036249">
    <property type="entry name" value="Thioredoxin-like_sf"/>
</dbReference>
<sequence length="280" mass="29945">MIVPQWLRILMRNEWHYCFNDFTRVSQSGEHVKDRDPQTLGPGFGLLPPLSFGLFPTLHHHAKSQTLPLATMSSKVISISSTGHFKQTTASSTYTIVDFYADWCGPCKVISPVFEQLAAQESKPGRIVFCKVNVDNQRDVAGIYGISAMPTFLVLKGSKVTETIRGANPTALRSAVLSAAADAAKGAAKQSAAFSGSGQKLGGESSGRPLGGGPGPAMPAIPNVADILTAPGQFAQGRGIPAMIVRFLGLYFSTLFSFDPMKTAEESPFAVKRANLNKAR</sequence>